<evidence type="ECO:0000259" key="1">
    <source>
        <dbReference type="PROSITE" id="PS50878"/>
    </source>
</evidence>
<dbReference type="CDD" id="cd09276">
    <property type="entry name" value="Rnase_HI_RT_non_LTR"/>
    <property type="match status" value="1"/>
</dbReference>
<dbReference type="Gene3D" id="3.60.10.10">
    <property type="entry name" value="Endonuclease/exonuclease/phosphatase"/>
    <property type="match status" value="1"/>
</dbReference>
<dbReference type="SUPFAM" id="SSF56672">
    <property type="entry name" value="DNA/RNA polymerases"/>
    <property type="match status" value="1"/>
</dbReference>
<feature type="non-terminal residue" evidence="2">
    <location>
        <position position="1"/>
    </location>
</feature>
<evidence type="ECO:0000313" key="2">
    <source>
        <dbReference type="EMBL" id="JAC88518.1"/>
    </source>
</evidence>
<dbReference type="Pfam" id="PF00078">
    <property type="entry name" value="RVT_1"/>
    <property type="match status" value="1"/>
</dbReference>
<dbReference type="GO" id="GO:0003676">
    <property type="term" value="F:nucleic acid binding"/>
    <property type="evidence" value="ECO:0007669"/>
    <property type="project" value="InterPro"/>
</dbReference>
<proteinExistence type="evidence at transcript level"/>
<dbReference type="SUPFAM" id="SSF56219">
    <property type="entry name" value="DNase I-like"/>
    <property type="match status" value="1"/>
</dbReference>
<dbReference type="Gene3D" id="3.30.420.10">
    <property type="entry name" value="Ribonuclease H-like superfamily/Ribonuclease H"/>
    <property type="match status" value="1"/>
</dbReference>
<protein>
    <submittedName>
        <fullName evidence="2">Putative lian-aa1 retrotransposon protein</fullName>
    </submittedName>
</protein>
<sequence>YDRPSPPPQELLDLVQYSETSNTPIIIGCDANAHHVVWGSSDTNIRGRAVMDFLMGTQLEIINRGSEPTFVIRTRRQVIDITLASRNIVKLIRDWRVSSEASISDHRIIRFSLGIDPITLATYRNPRRVDWNSYSRLLEDRIIIKSGAPGDVTELEREAGILHEHIKSSFEETCPPKLISGSRNPWWSSSLEKLRRQVRGSYRKAVLIDSSESWDRYNSLKKAYKYALRKAKRNSWRSFCEDLNTTQETSRLVRILGKDKDCQLGTLRYPDGSFTGGEMETLQLLLNTHFPDNININGTASPAVGKRKLEPSDLSTVDEVVTVDRVVWAVQSFSPFKSPGPDGVYPCQLQNGGDVLMKVLIRIFKGCLMFGYVPTFWREVRVVFIPKPGRNDYSDPKAFRPISLMSFLLKTLERLVDRYISDGPLKDHPLHPNQHAYTIGKSTETALHCLVGRIESALESKEYALGCFFDVEGAFDRVTFDALEDSLGRKGVQPVLTNWIGKYLRSRVIQASLGMQTVVVKTGRGCPQGGCLSPKLWCAVMDELLTRMNSSGFYVQAYADDGVILLLGRCLTTISDLMQSALNMLHDWTQDKGLSINPNKTQVILFTHRRKIVGLTPPRLLGTSVQIHKSVKFLGVVLDSKLNWSEHVKTQHQKAIISFWQCRRIVGKNWGITPKMMFWIFNMVIKPRLLYAAVVWWRRIEVRSARLLLEDIQRMACLAVTGAMRTTPTAAMETLLGIPPLFVEVKNLAMKACYRIKQAGFWQGKRYGHSTIHREMLLKVPITGFPSDRMLKTFVFDHSYRIRLPSREDWLRLGPSGVIPDNYLRCYTDGSRMDGRSGAAVYFETGDHLEVSLGEWTTVFQAEVYAILCCISDERVHNTNLEGVCICSDSQAALKALSSCVFTSRLVLECSRRLEGLSSLKDILLV</sequence>
<organism evidence="2">
    <name type="scientific">Panstrongylus megistus</name>
    <dbReference type="NCBI Taxonomy" id="65343"/>
    <lineage>
        <taxon>Eukaryota</taxon>
        <taxon>Metazoa</taxon>
        <taxon>Ecdysozoa</taxon>
        <taxon>Arthropoda</taxon>
        <taxon>Hexapoda</taxon>
        <taxon>Insecta</taxon>
        <taxon>Pterygota</taxon>
        <taxon>Neoptera</taxon>
        <taxon>Paraneoptera</taxon>
        <taxon>Hemiptera</taxon>
        <taxon>Heteroptera</taxon>
        <taxon>Panheteroptera</taxon>
        <taxon>Cimicomorpha</taxon>
        <taxon>Reduviidae</taxon>
        <taxon>Triatominae</taxon>
        <taxon>Panstrongylus</taxon>
    </lineage>
</organism>
<dbReference type="Pfam" id="PF14529">
    <property type="entry name" value="Exo_endo_phos_2"/>
    <property type="match status" value="1"/>
</dbReference>
<dbReference type="GO" id="GO:0071897">
    <property type="term" value="P:DNA biosynthetic process"/>
    <property type="evidence" value="ECO:0007669"/>
    <property type="project" value="UniProtKB-ARBA"/>
</dbReference>
<dbReference type="PANTHER" id="PTHR33481:SF1">
    <property type="entry name" value="ENDONUCLEASE_EXONUCLEASE_PHOSPHATASE DOMAIN-CONTAINING PROTEIN-RELATED"/>
    <property type="match status" value="1"/>
</dbReference>
<dbReference type="AlphaFoldDB" id="A0A069DWT6"/>
<accession>A0A069DWT6</accession>
<dbReference type="SUPFAM" id="SSF53098">
    <property type="entry name" value="Ribonuclease H-like"/>
    <property type="match status" value="1"/>
</dbReference>
<dbReference type="InterPro" id="IPR043502">
    <property type="entry name" value="DNA/RNA_pol_sf"/>
</dbReference>
<dbReference type="GO" id="GO:0042575">
    <property type="term" value="C:DNA polymerase complex"/>
    <property type="evidence" value="ECO:0007669"/>
    <property type="project" value="UniProtKB-ARBA"/>
</dbReference>
<dbReference type="PANTHER" id="PTHR33481">
    <property type="entry name" value="REVERSE TRANSCRIPTASE"/>
    <property type="match status" value="1"/>
</dbReference>
<feature type="domain" description="Reverse transcriptase" evidence="1">
    <location>
        <begin position="366"/>
        <end position="638"/>
    </location>
</feature>
<dbReference type="InterPro" id="IPR012337">
    <property type="entry name" value="RNaseH-like_sf"/>
</dbReference>
<reference evidence="2" key="1">
    <citation type="journal article" date="2015" name="J. Med. Entomol.">
        <title>A Deep Insight Into the Sialotranscriptome of the Chagas Disease Vector, Panstrongylus megistus (Hemiptera: Heteroptera).</title>
        <authorList>
            <person name="Ribeiro J.M."/>
            <person name="Schwarz A."/>
            <person name="Francischetti I.M."/>
        </authorList>
    </citation>
    <scope>NUCLEOTIDE SEQUENCE</scope>
    <source>
        <tissue evidence="2">Salivary glands</tissue>
    </source>
</reference>
<dbReference type="InterPro" id="IPR000477">
    <property type="entry name" value="RT_dom"/>
</dbReference>
<dbReference type="GO" id="GO:0003824">
    <property type="term" value="F:catalytic activity"/>
    <property type="evidence" value="ECO:0007669"/>
    <property type="project" value="InterPro"/>
</dbReference>
<name>A0A069DWT6_9HEMI</name>
<dbReference type="InterPro" id="IPR005135">
    <property type="entry name" value="Endo/exonuclease/phosphatase"/>
</dbReference>
<dbReference type="PROSITE" id="PS50878">
    <property type="entry name" value="RT_POL"/>
    <property type="match status" value="1"/>
</dbReference>
<dbReference type="InterPro" id="IPR036397">
    <property type="entry name" value="RNaseH_sf"/>
</dbReference>
<dbReference type="EMBL" id="GBGD01000371">
    <property type="protein sequence ID" value="JAC88518.1"/>
    <property type="molecule type" value="mRNA"/>
</dbReference>
<dbReference type="CDD" id="cd01650">
    <property type="entry name" value="RT_nLTR_like"/>
    <property type="match status" value="1"/>
</dbReference>
<dbReference type="InterPro" id="IPR036691">
    <property type="entry name" value="Endo/exonu/phosph_ase_sf"/>
</dbReference>